<gene>
    <name evidence="1" type="ORF">GCM10008959_38550</name>
</gene>
<sequence length="100" mass="11797">MGMGMNALTLAVLIAFWTEHPDAEKPLREWYRLVRAREYASFADVKTDFGSADWVQGFLVFDISGNRYRLIVRPNFAGRRFYIVGVYTHRQYDAWTKELR</sequence>
<organism evidence="1 2">
    <name type="scientific">Deinococcus seoulensis</name>
    <dbReference type="NCBI Taxonomy" id="1837379"/>
    <lineage>
        <taxon>Bacteria</taxon>
        <taxon>Thermotogati</taxon>
        <taxon>Deinococcota</taxon>
        <taxon>Deinococci</taxon>
        <taxon>Deinococcales</taxon>
        <taxon>Deinococcaceae</taxon>
        <taxon>Deinococcus</taxon>
    </lineage>
</organism>
<proteinExistence type="predicted"/>
<dbReference type="Pfam" id="PF09907">
    <property type="entry name" value="HigB_toxin"/>
    <property type="match status" value="1"/>
</dbReference>
<evidence type="ECO:0008006" key="3">
    <source>
        <dbReference type="Google" id="ProtNLM"/>
    </source>
</evidence>
<protein>
    <recommendedName>
        <fullName evidence="3">Type II toxin-antitoxin system HigB family toxin</fullName>
    </recommendedName>
</protein>
<evidence type="ECO:0000313" key="1">
    <source>
        <dbReference type="EMBL" id="GGR73505.1"/>
    </source>
</evidence>
<accession>A0ABQ2RXZ9</accession>
<reference evidence="2" key="1">
    <citation type="journal article" date="2019" name="Int. J. Syst. Evol. Microbiol.">
        <title>The Global Catalogue of Microorganisms (GCM) 10K type strain sequencing project: providing services to taxonomists for standard genome sequencing and annotation.</title>
        <authorList>
            <consortium name="The Broad Institute Genomics Platform"/>
            <consortium name="The Broad Institute Genome Sequencing Center for Infectious Disease"/>
            <person name="Wu L."/>
            <person name="Ma J."/>
        </authorList>
    </citation>
    <scope>NUCLEOTIDE SEQUENCE [LARGE SCALE GENOMIC DNA]</scope>
    <source>
        <strain evidence="2">JCM 31404</strain>
    </source>
</reference>
<comment type="caution">
    <text evidence="1">The sequence shown here is derived from an EMBL/GenBank/DDBJ whole genome shotgun (WGS) entry which is preliminary data.</text>
</comment>
<keyword evidence="2" id="KW-1185">Reference proteome</keyword>
<evidence type="ECO:0000313" key="2">
    <source>
        <dbReference type="Proteomes" id="UP000634308"/>
    </source>
</evidence>
<dbReference type="EMBL" id="BMQM01000044">
    <property type="protein sequence ID" value="GGR73505.1"/>
    <property type="molecule type" value="Genomic_DNA"/>
</dbReference>
<name>A0ABQ2RXZ9_9DEIO</name>
<dbReference type="InterPro" id="IPR018669">
    <property type="entry name" value="Toxin_HigB"/>
</dbReference>
<dbReference type="Proteomes" id="UP000634308">
    <property type="component" value="Unassembled WGS sequence"/>
</dbReference>